<proteinExistence type="predicted"/>
<accession>A0A3P7NWW7</accession>
<keyword evidence="2" id="KW-1185">Reference proteome</keyword>
<evidence type="ECO:0000313" key="1">
    <source>
        <dbReference type="EMBL" id="VDN42103.1"/>
    </source>
</evidence>
<dbReference type="Proteomes" id="UP000281553">
    <property type="component" value="Unassembled WGS sequence"/>
</dbReference>
<feature type="non-terminal residue" evidence="1">
    <location>
        <position position="143"/>
    </location>
</feature>
<sequence length="143" mass="15247">MYKQRVANCACEGGPRLEPKRPTELGDKLCASSAGEVSGPTICRSDVFPFEKAPSSLSPCSPVSPCFSPSSEHYPQTHLIRHRSESSHINYPKTQASSTDTALPHSIADSSVCHNCGKPAGNAPSKVSFSVACSTHHEDNGDY</sequence>
<evidence type="ECO:0000313" key="2">
    <source>
        <dbReference type="Proteomes" id="UP000281553"/>
    </source>
</evidence>
<gene>
    <name evidence="1" type="ORF">DILT_LOCUS18735</name>
</gene>
<protein>
    <submittedName>
        <fullName evidence="1">Uncharacterized protein</fullName>
    </submittedName>
</protein>
<dbReference type="EMBL" id="UYRU01103638">
    <property type="protein sequence ID" value="VDN42103.1"/>
    <property type="molecule type" value="Genomic_DNA"/>
</dbReference>
<organism evidence="1 2">
    <name type="scientific">Dibothriocephalus latus</name>
    <name type="common">Fish tapeworm</name>
    <name type="synonym">Diphyllobothrium latum</name>
    <dbReference type="NCBI Taxonomy" id="60516"/>
    <lineage>
        <taxon>Eukaryota</taxon>
        <taxon>Metazoa</taxon>
        <taxon>Spiralia</taxon>
        <taxon>Lophotrochozoa</taxon>
        <taxon>Platyhelminthes</taxon>
        <taxon>Cestoda</taxon>
        <taxon>Eucestoda</taxon>
        <taxon>Diphyllobothriidea</taxon>
        <taxon>Diphyllobothriidae</taxon>
        <taxon>Dibothriocephalus</taxon>
    </lineage>
</organism>
<dbReference type="OrthoDB" id="10388569at2759"/>
<reference evidence="1 2" key="1">
    <citation type="submission" date="2018-11" db="EMBL/GenBank/DDBJ databases">
        <authorList>
            <consortium name="Pathogen Informatics"/>
        </authorList>
    </citation>
    <scope>NUCLEOTIDE SEQUENCE [LARGE SCALE GENOMIC DNA]</scope>
</reference>
<name>A0A3P7NWW7_DIBLA</name>
<dbReference type="AlphaFoldDB" id="A0A3P7NWW7"/>